<dbReference type="InterPro" id="IPR002818">
    <property type="entry name" value="DJ-1/PfpI"/>
</dbReference>
<gene>
    <name evidence="3" type="ORF">SAMN04487892_2370</name>
</gene>
<evidence type="ECO:0000259" key="2">
    <source>
        <dbReference type="Pfam" id="PF01965"/>
    </source>
</evidence>
<dbReference type="STRING" id="1073328.SAMN05216294_0990"/>
<keyword evidence="1" id="KW-0732">Signal</keyword>
<dbReference type="CDD" id="cd03139">
    <property type="entry name" value="GATase1_PfpI_2"/>
    <property type="match status" value="1"/>
</dbReference>
<accession>A0A1H2WPI4</accession>
<proteinExistence type="predicted"/>
<dbReference type="PANTHER" id="PTHR43130">
    <property type="entry name" value="ARAC-FAMILY TRANSCRIPTIONAL REGULATOR"/>
    <property type="match status" value="1"/>
</dbReference>
<evidence type="ECO:0000313" key="4">
    <source>
        <dbReference type="Proteomes" id="UP000199592"/>
    </source>
</evidence>
<dbReference type="SUPFAM" id="SSF52317">
    <property type="entry name" value="Class I glutamine amidotransferase-like"/>
    <property type="match status" value="1"/>
</dbReference>
<dbReference type="Proteomes" id="UP000199592">
    <property type="component" value="Unassembled WGS sequence"/>
</dbReference>
<dbReference type="Pfam" id="PF01965">
    <property type="entry name" value="DJ-1_PfpI"/>
    <property type="match status" value="1"/>
</dbReference>
<dbReference type="InterPro" id="IPR052158">
    <property type="entry name" value="INH-QAR"/>
</dbReference>
<dbReference type="InterPro" id="IPR029062">
    <property type="entry name" value="Class_I_gatase-like"/>
</dbReference>
<dbReference type="RefSeq" id="WP_245668069.1">
    <property type="nucleotide sequence ID" value="NZ_FNKI01000001.1"/>
</dbReference>
<reference evidence="4" key="1">
    <citation type="submission" date="2016-10" db="EMBL/GenBank/DDBJ databases">
        <authorList>
            <person name="Varghese N."/>
            <person name="Submissions S."/>
        </authorList>
    </citation>
    <scope>NUCLEOTIDE SEQUENCE [LARGE SCALE GENOMIC DNA]</scope>
    <source>
        <strain evidence="4">DSM 25030</strain>
    </source>
</reference>
<evidence type="ECO:0000313" key="3">
    <source>
        <dbReference type="EMBL" id="SDW82408.1"/>
    </source>
</evidence>
<dbReference type="AlphaFoldDB" id="A0A1H2WPI4"/>
<feature type="chain" id="PRO_5011586904" evidence="1">
    <location>
        <begin position="26"/>
        <end position="232"/>
    </location>
</feature>
<evidence type="ECO:0000256" key="1">
    <source>
        <dbReference type="SAM" id="SignalP"/>
    </source>
</evidence>
<feature type="signal peptide" evidence="1">
    <location>
        <begin position="1"/>
        <end position="25"/>
    </location>
</feature>
<protein>
    <submittedName>
        <fullName evidence="3">DJ-1/PfpI family protein</fullName>
    </submittedName>
</protein>
<dbReference type="PANTHER" id="PTHR43130:SF15">
    <property type="entry name" value="THIJ_PFPI FAMILY PROTEIN (AFU_ORTHOLOGUE AFUA_5G14240)"/>
    <property type="match status" value="1"/>
</dbReference>
<name>A0A1H2WPI4_9FLAO</name>
<organism evidence="3 4">
    <name type="scientific">Flagellimonas zhangzhouensis</name>
    <dbReference type="NCBI Taxonomy" id="1073328"/>
    <lineage>
        <taxon>Bacteria</taxon>
        <taxon>Pseudomonadati</taxon>
        <taxon>Bacteroidota</taxon>
        <taxon>Flavobacteriia</taxon>
        <taxon>Flavobacteriales</taxon>
        <taxon>Flavobacteriaceae</taxon>
        <taxon>Flagellimonas</taxon>
    </lineage>
</organism>
<keyword evidence="4" id="KW-1185">Reference proteome</keyword>
<dbReference type="Gene3D" id="3.40.50.880">
    <property type="match status" value="1"/>
</dbReference>
<sequence length="232" mass="25938">MNTKPKLKSLLSALLLALFGTTINAQQPENKMEKKIEVAFIMFDDYETLDVFGPAEIFGRLVDQYALKFYSLEGGVVSNRHKVPIMTEKFETMGNGPKIILIPGGMGTRKEVNNNQLLDKIEELSQTSEYVLSVCTGSALLAKSGLLEGKQATSNKRAFSWVVSQDTKVDWDKKARWKVDGKYYTSSGVSAGMDMALGFLADRHGIDFARKVAKEIEYNWTEDKDNDNFVAQ</sequence>
<feature type="domain" description="DJ-1/PfpI" evidence="2">
    <location>
        <begin position="38"/>
        <end position="200"/>
    </location>
</feature>
<dbReference type="EMBL" id="FNMY01000003">
    <property type="protein sequence ID" value="SDW82408.1"/>
    <property type="molecule type" value="Genomic_DNA"/>
</dbReference>